<dbReference type="EMBL" id="BGZK01000445">
    <property type="protein sequence ID" value="GBP43958.1"/>
    <property type="molecule type" value="Genomic_DNA"/>
</dbReference>
<dbReference type="AlphaFoldDB" id="A0A4C1VY51"/>
<evidence type="ECO:0000256" key="1">
    <source>
        <dbReference type="SAM" id="MobiDB-lite"/>
    </source>
</evidence>
<evidence type="ECO:0000313" key="2">
    <source>
        <dbReference type="EMBL" id="GBP43958.1"/>
    </source>
</evidence>
<accession>A0A4C1VY51</accession>
<dbReference type="Proteomes" id="UP000299102">
    <property type="component" value="Unassembled WGS sequence"/>
</dbReference>
<keyword evidence="3" id="KW-1185">Reference proteome</keyword>
<organism evidence="2 3">
    <name type="scientific">Eumeta variegata</name>
    <name type="common">Bagworm moth</name>
    <name type="synonym">Eumeta japonica</name>
    <dbReference type="NCBI Taxonomy" id="151549"/>
    <lineage>
        <taxon>Eukaryota</taxon>
        <taxon>Metazoa</taxon>
        <taxon>Ecdysozoa</taxon>
        <taxon>Arthropoda</taxon>
        <taxon>Hexapoda</taxon>
        <taxon>Insecta</taxon>
        <taxon>Pterygota</taxon>
        <taxon>Neoptera</taxon>
        <taxon>Endopterygota</taxon>
        <taxon>Lepidoptera</taxon>
        <taxon>Glossata</taxon>
        <taxon>Ditrysia</taxon>
        <taxon>Tineoidea</taxon>
        <taxon>Psychidae</taxon>
        <taxon>Oiketicinae</taxon>
        <taxon>Eumeta</taxon>
    </lineage>
</organism>
<proteinExistence type="predicted"/>
<name>A0A4C1VY51_EUMVA</name>
<gene>
    <name evidence="2" type="ORF">EVAR_27126_1</name>
</gene>
<protein>
    <submittedName>
        <fullName evidence="2">Uncharacterized protein</fullName>
    </submittedName>
</protein>
<feature type="compositionally biased region" description="Low complexity" evidence="1">
    <location>
        <begin position="234"/>
        <end position="243"/>
    </location>
</feature>
<comment type="caution">
    <text evidence="2">The sequence shown here is derived from an EMBL/GenBank/DDBJ whole genome shotgun (WGS) entry which is preliminary data.</text>
</comment>
<evidence type="ECO:0000313" key="3">
    <source>
        <dbReference type="Proteomes" id="UP000299102"/>
    </source>
</evidence>
<sequence length="257" mass="28555">MRSAQRRAFECMPWDSNHSDFEASDAASETLRLYRDVSVALLGFERLSDTTRGRPAQPLSPQDSGAAAVSSSVSLCLETLSYTYIYRTLYYRSVAASLTPEPLWSESHPLTQRDLNIPSRHMSRRVTPMTLRYAGAGAEATLEDSSPECGSRGGICHFDHLTHKTIEVTAVGRVRWRFKNHQFIFDCSVPFALTPRPLRPSAFPNGTVSLDGRPPRLEILLCIMPLRVVRDGRPAASRAPAAGGRRGEGRLREPRVT</sequence>
<feature type="compositionally biased region" description="Basic and acidic residues" evidence="1">
    <location>
        <begin position="245"/>
        <end position="257"/>
    </location>
</feature>
<reference evidence="2 3" key="1">
    <citation type="journal article" date="2019" name="Commun. Biol.">
        <title>The bagworm genome reveals a unique fibroin gene that provides high tensile strength.</title>
        <authorList>
            <person name="Kono N."/>
            <person name="Nakamura H."/>
            <person name="Ohtoshi R."/>
            <person name="Tomita M."/>
            <person name="Numata K."/>
            <person name="Arakawa K."/>
        </authorList>
    </citation>
    <scope>NUCLEOTIDE SEQUENCE [LARGE SCALE GENOMIC DNA]</scope>
</reference>
<feature type="region of interest" description="Disordered" evidence="1">
    <location>
        <begin position="234"/>
        <end position="257"/>
    </location>
</feature>